<organism evidence="1">
    <name type="scientific">freshwater metagenome</name>
    <dbReference type="NCBI Taxonomy" id="449393"/>
    <lineage>
        <taxon>unclassified sequences</taxon>
        <taxon>metagenomes</taxon>
        <taxon>ecological metagenomes</taxon>
    </lineage>
</organism>
<dbReference type="AlphaFoldDB" id="A0A6J7RVF5"/>
<sequence>MNQALPNEFSTSTPPKDFVAKPAAEGSYLRLGCRCAGFRLEAGILLSPTPLEKVDQRALLDRKETLAALRVAA</sequence>
<protein>
    <submittedName>
        <fullName evidence="1">Unannotated protein</fullName>
    </submittedName>
</protein>
<dbReference type="EMBL" id="CAFBPX010000070">
    <property type="protein sequence ID" value="CAB5032789.1"/>
    <property type="molecule type" value="Genomic_DNA"/>
</dbReference>
<accession>A0A6J7RVF5</accession>
<reference evidence="1" key="1">
    <citation type="submission" date="2020-05" db="EMBL/GenBank/DDBJ databases">
        <authorList>
            <person name="Chiriac C."/>
            <person name="Salcher M."/>
            <person name="Ghai R."/>
            <person name="Kavagutti S V."/>
        </authorList>
    </citation>
    <scope>NUCLEOTIDE SEQUENCE</scope>
</reference>
<gene>
    <name evidence="1" type="ORF">UFOPK4175_00523</name>
</gene>
<proteinExistence type="predicted"/>
<name>A0A6J7RVF5_9ZZZZ</name>
<evidence type="ECO:0000313" key="1">
    <source>
        <dbReference type="EMBL" id="CAB5032789.1"/>
    </source>
</evidence>